<keyword evidence="1" id="KW-0489">Methyltransferase</keyword>
<dbReference type="InterPro" id="IPR041698">
    <property type="entry name" value="Methyltransf_25"/>
</dbReference>
<dbReference type="PANTHER" id="PTHR43464">
    <property type="entry name" value="METHYLTRANSFERASE"/>
    <property type="match status" value="1"/>
</dbReference>
<protein>
    <recommendedName>
        <fullName evidence="5">Methyltransferase domain-containing protein</fullName>
    </recommendedName>
</protein>
<comment type="caution">
    <text evidence="6">The sequence shown here is derived from an EMBL/GenBank/DDBJ whole genome shotgun (WGS) entry which is preliminary data.</text>
</comment>
<dbReference type="SUPFAM" id="SSF53335">
    <property type="entry name" value="S-adenosyl-L-methionine-dependent methyltransferases"/>
    <property type="match status" value="1"/>
</dbReference>
<proteinExistence type="predicted"/>
<dbReference type="CDD" id="cd02440">
    <property type="entry name" value="AdoMet_MTases"/>
    <property type="match status" value="1"/>
</dbReference>
<dbReference type="EMBL" id="BOMI01000214">
    <property type="protein sequence ID" value="GID80962.1"/>
    <property type="molecule type" value="Genomic_DNA"/>
</dbReference>
<evidence type="ECO:0000256" key="3">
    <source>
        <dbReference type="ARBA" id="ARBA00022691"/>
    </source>
</evidence>
<dbReference type="Proteomes" id="UP000609879">
    <property type="component" value="Unassembled WGS sequence"/>
</dbReference>
<gene>
    <name evidence="6" type="ORF">Ade02nite_96030</name>
</gene>
<reference evidence="6 7" key="1">
    <citation type="submission" date="2021-01" db="EMBL/GenBank/DDBJ databases">
        <title>Whole genome shotgun sequence of Actinoplanes deccanensis NBRC 13994.</title>
        <authorList>
            <person name="Komaki H."/>
            <person name="Tamura T."/>
        </authorList>
    </citation>
    <scope>NUCLEOTIDE SEQUENCE [LARGE SCALE GENOMIC DNA]</scope>
    <source>
        <strain evidence="6 7">NBRC 13994</strain>
    </source>
</reference>
<sequence>MPVSGGFAGVVLGVGRGFAGVVLGVGGFASAVLGVGGFASAVPGLGWLCGHRGGFVGAVTAVGRSLRSRGMVNERQAERWNGESARRWLASRERHAAVRERLLPHLYRAAAVRPGERVLDVGCGCGDTSVALARTAREVVGIDISEPLLREARRAEAGNVRFVRGDAQVDPLGAFDVVVSSFGVMFFDDPVAAFRNLRRTGGRLAFLCWQDALVNEVFALPLRALGAPPAEDPFADPVWIRQTLTSAGYHGVRVQALHEPARLGDDVADVTAYAMESTLVRDLAAGNARARSLIEAAFAERQRPDGVWIEAAAYLVTAPRQGRDAGGWSAPIRGGPRGATGRGSARSGPAGGRGR</sequence>
<evidence type="ECO:0000256" key="1">
    <source>
        <dbReference type="ARBA" id="ARBA00022603"/>
    </source>
</evidence>
<dbReference type="Pfam" id="PF13649">
    <property type="entry name" value="Methyltransf_25"/>
    <property type="match status" value="1"/>
</dbReference>
<dbReference type="Gene3D" id="3.40.50.150">
    <property type="entry name" value="Vaccinia Virus protein VP39"/>
    <property type="match status" value="1"/>
</dbReference>
<feature type="domain" description="Methyltransferase" evidence="5">
    <location>
        <begin position="118"/>
        <end position="199"/>
    </location>
</feature>
<organism evidence="6 7">
    <name type="scientific">Paractinoplanes deccanensis</name>
    <dbReference type="NCBI Taxonomy" id="113561"/>
    <lineage>
        <taxon>Bacteria</taxon>
        <taxon>Bacillati</taxon>
        <taxon>Actinomycetota</taxon>
        <taxon>Actinomycetes</taxon>
        <taxon>Micromonosporales</taxon>
        <taxon>Micromonosporaceae</taxon>
        <taxon>Paractinoplanes</taxon>
    </lineage>
</organism>
<keyword evidence="3" id="KW-0949">S-adenosyl-L-methionine</keyword>
<evidence type="ECO:0000313" key="6">
    <source>
        <dbReference type="EMBL" id="GID80962.1"/>
    </source>
</evidence>
<evidence type="ECO:0000256" key="4">
    <source>
        <dbReference type="SAM" id="MobiDB-lite"/>
    </source>
</evidence>
<evidence type="ECO:0000259" key="5">
    <source>
        <dbReference type="Pfam" id="PF13649"/>
    </source>
</evidence>
<evidence type="ECO:0000313" key="7">
    <source>
        <dbReference type="Proteomes" id="UP000609879"/>
    </source>
</evidence>
<accession>A0ABQ3YLX5</accession>
<keyword evidence="2" id="KW-0808">Transferase</keyword>
<evidence type="ECO:0000256" key="2">
    <source>
        <dbReference type="ARBA" id="ARBA00022679"/>
    </source>
</evidence>
<name>A0ABQ3YLX5_9ACTN</name>
<dbReference type="InterPro" id="IPR029063">
    <property type="entry name" value="SAM-dependent_MTases_sf"/>
</dbReference>
<dbReference type="PANTHER" id="PTHR43464:SF19">
    <property type="entry name" value="UBIQUINONE BIOSYNTHESIS O-METHYLTRANSFERASE, MITOCHONDRIAL"/>
    <property type="match status" value="1"/>
</dbReference>
<feature type="region of interest" description="Disordered" evidence="4">
    <location>
        <begin position="321"/>
        <end position="355"/>
    </location>
</feature>
<keyword evidence="7" id="KW-1185">Reference proteome</keyword>